<protein>
    <submittedName>
        <fullName evidence="1">Uncharacterized protein</fullName>
    </submittedName>
</protein>
<evidence type="ECO:0000313" key="2">
    <source>
        <dbReference type="Proteomes" id="UP000002865"/>
    </source>
</evidence>
<organism evidence="1 2">
    <name type="scientific">Streptococcus parasanguinis FW213</name>
    <dbReference type="NCBI Taxonomy" id="1114965"/>
    <lineage>
        <taxon>Bacteria</taxon>
        <taxon>Bacillati</taxon>
        <taxon>Bacillota</taxon>
        <taxon>Bacilli</taxon>
        <taxon>Lactobacillales</taxon>
        <taxon>Streptococcaceae</taxon>
        <taxon>Streptococcus</taxon>
    </lineage>
</organism>
<sequence>MKRLKLFFPESLKEALPLFFLKKLENFPIFSIRLSRIVVE</sequence>
<dbReference type="Proteomes" id="UP000002865">
    <property type="component" value="Chromosome"/>
</dbReference>
<gene>
    <name evidence="1" type="ORF">Spaf_0643</name>
</gene>
<dbReference type="STRING" id="1114965.Spaf_0643"/>
<accession>I1ZKS7</accession>
<name>I1ZKS7_STRPA</name>
<dbReference type="PaxDb" id="1114965-Spaf_0643"/>
<dbReference type="KEGG" id="scf:Spaf_0643"/>
<dbReference type="HOGENOM" id="CLU_3297288_0_0_9"/>
<evidence type="ECO:0000313" key="1">
    <source>
        <dbReference type="EMBL" id="AFJ25651.1"/>
    </source>
</evidence>
<dbReference type="EMBL" id="CP003122">
    <property type="protein sequence ID" value="AFJ25651.1"/>
    <property type="molecule type" value="Genomic_DNA"/>
</dbReference>
<reference evidence="1 2" key="1">
    <citation type="journal article" date="2012" name="PLoS ONE">
        <title>Complete Genome and Transcriptomes of Streptococcus parasanguinis FW213: Phylogenic Relations and Potential Virulence Mechanisms.</title>
        <authorList>
            <person name="Geng J."/>
            <person name="Chiu C.H."/>
            <person name="Tang P."/>
            <person name="Chen Y."/>
            <person name="Shieh H.R."/>
            <person name="Hu S."/>
            <person name="Chen Y.Y."/>
        </authorList>
    </citation>
    <scope>NUCLEOTIDE SEQUENCE [LARGE SCALE GENOMIC DNA]</scope>
    <source>
        <strain evidence="1 2">FW213</strain>
    </source>
</reference>
<proteinExistence type="predicted"/>
<dbReference type="AlphaFoldDB" id="I1ZKS7"/>